<accession>A0A395ILG6</accession>
<dbReference type="OrthoDB" id="3431997at2759"/>
<evidence type="ECO:0000313" key="2">
    <source>
        <dbReference type="EMBL" id="RAL61117.1"/>
    </source>
</evidence>
<reference evidence="2 3" key="1">
    <citation type="submission" date="2018-06" db="EMBL/GenBank/DDBJ databases">
        <title>Genome Sequence of the Brown Rot Fungal Pathogen Monilinia fructigena.</title>
        <authorList>
            <person name="Landi L."/>
            <person name="De Miccolis Angelini R.M."/>
            <person name="Pollastro S."/>
            <person name="Abate D."/>
            <person name="Faretra F."/>
            <person name="Romanazzi G."/>
        </authorList>
    </citation>
    <scope>NUCLEOTIDE SEQUENCE [LARGE SCALE GENOMIC DNA]</scope>
    <source>
        <strain evidence="2 3">Mfrg269</strain>
    </source>
</reference>
<evidence type="ECO:0000313" key="3">
    <source>
        <dbReference type="Proteomes" id="UP000249056"/>
    </source>
</evidence>
<evidence type="ECO:0000256" key="1">
    <source>
        <dbReference type="SAM" id="MobiDB-lite"/>
    </source>
</evidence>
<organism evidence="2 3">
    <name type="scientific">Monilinia fructigena</name>
    <dbReference type="NCBI Taxonomy" id="38457"/>
    <lineage>
        <taxon>Eukaryota</taxon>
        <taxon>Fungi</taxon>
        <taxon>Dikarya</taxon>
        <taxon>Ascomycota</taxon>
        <taxon>Pezizomycotina</taxon>
        <taxon>Leotiomycetes</taxon>
        <taxon>Helotiales</taxon>
        <taxon>Sclerotiniaceae</taxon>
        <taxon>Monilinia</taxon>
    </lineage>
</organism>
<dbReference type="Proteomes" id="UP000249056">
    <property type="component" value="Unassembled WGS sequence"/>
</dbReference>
<dbReference type="EMBL" id="QKRW01000034">
    <property type="protein sequence ID" value="RAL61117.1"/>
    <property type="molecule type" value="Genomic_DNA"/>
</dbReference>
<name>A0A395ILG6_9HELO</name>
<keyword evidence="3" id="KW-1185">Reference proteome</keyword>
<comment type="caution">
    <text evidence="2">The sequence shown here is derived from an EMBL/GenBank/DDBJ whole genome shotgun (WGS) entry which is preliminary data.</text>
</comment>
<protein>
    <submittedName>
        <fullName evidence="2">Uncharacterized protein</fullName>
    </submittedName>
</protein>
<feature type="region of interest" description="Disordered" evidence="1">
    <location>
        <begin position="1"/>
        <end position="40"/>
    </location>
</feature>
<gene>
    <name evidence="2" type="ORF">DID88_010456</name>
</gene>
<feature type="compositionally biased region" description="Low complexity" evidence="1">
    <location>
        <begin position="10"/>
        <end position="26"/>
    </location>
</feature>
<proteinExistence type="predicted"/>
<dbReference type="AlphaFoldDB" id="A0A395ILG6"/>
<sequence length="246" mass="26452">MDKKNPYGPSDTSSSSNAKSASFTSSYPESQAPSTSGSSAIQRFHQQQQLSFVIGGKTYLFPSVFGVYRDGMKKLVLSEHHVTTPFMSIALHSGLSGEPSIVVSSPTAIMGTADFHSFSSKTDIVVGNTSTSLQSTGFLSPVWDFTYTFDDGLQEVFEWRRSSGGAVAGLGGRSRGQKLVRVSNGEIVAAWTHPGGFNLNKLAKIGLLDSARVYGWGERWEVTVVMGAIALIEKERRTRNNAANAA</sequence>
<feature type="compositionally biased region" description="Polar residues" evidence="1">
    <location>
        <begin position="27"/>
        <end position="40"/>
    </location>
</feature>